<dbReference type="Proteomes" id="UP000002247">
    <property type="component" value="Chromosome"/>
</dbReference>
<reference evidence="2 3" key="1">
    <citation type="journal article" date="2010" name="Stand. Genomic Sci.">
        <title>Complete genome sequence of Segniliparus rotundus type strain (CDC 1076).</title>
        <authorList>
            <person name="Sikorski J."/>
            <person name="Lapidus A."/>
            <person name="Copeland A."/>
            <person name="Misra M."/>
            <person name="Glavina Del Rio T."/>
            <person name="Nolan M."/>
            <person name="Lucas S."/>
            <person name="Chen F."/>
            <person name="Tice H."/>
            <person name="Cheng J.F."/>
            <person name="Jando M."/>
            <person name="Schneider S."/>
            <person name="Bruce D."/>
            <person name="Goodwin L."/>
            <person name="Pitluck S."/>
            <person name="Liolios K."/>
            <person name="Mikhailova N."/>
            <person name="Pati A."/>
            <person name="Ivanova N."/>
            <person name="Mavromatis K."/>
            <person name="Chen A."/>
            <person name="Palaniappan K."/>
            <person name="Chertkov O."/>
            <person name="Land M."/>
            <person name="Hauser L."/>
            <person name="Chang Y.J."/>
            <person name="Jeffries C.D."/>
            <person name="Brettin T."/>
            <person name="Detter J.C."/>
            <person name="Han C."/>
            <person name="Rohde M."/>
            <person name="Goker M."/>
            <person name="Bristow J."/>
            <person name="Eisen J.A."/>
            <person name="Markowitz V."/>
            <person name="Hugenholtz P."/>
            <person name="Kyrpides N.C."/>
            <person name="Klenk H.P."/>
        </authorList>
    </citation>
    <scope>NUCLEOTIDE SEQUENCE [LARGE SCALE GENOMIC DNA]</scope>
    <source>
        <strain evidence="3">ATCC BAA-972 / CDC 1076 / CIP 108378 / DSM 44985 / JCM 13578</strain>
    </source>
</reference>
<dbReference type="OrthoDB" id="3194899at2"/>
<sequence>METLHRHPFAARRDLLALGLRWENLWDGTLDVLDVAALAVAAPPHSALFHALTEGWDVNAHLTADLVYLSELGLWARTKDAQSDFPRHKPQPVPRPGAAREHGPTQADFENFHDAVDRRARGGDQSL</sequence>
<accession>D6Z9P0</accession>
<dbReference type="STRING" id="640132.Srot_0074"/>
<organism evidence="2 3">
    <name type="scientific">Segniliparus rotundus (strain ATCC BAA-972 / CDC 1076 / CIP 108378 / DSM 44985 / JCM 13578)</name>
    <dbReference type="NCBI Taxonomy" id="640132"/>
    <lineage>
        <taxon>Bacteria</taxon>
        <taxon>Bacillati</taxon>
        <taxon>Actinomycetota</taxon>
        <taxon>Actinomycetes</taxon>
        <taxon>Mycobacteriales</taxon>
        <taxon>Segniliparaceae</taxon>
        <taxon>Segniliparus</taxon>
    </lineage>
</organism>
<feature type="compositionally biased region" description="Basic and acidic residues" evidence="1">
    <location>
        <begin position="110"/>
        <end position="127"/>
    </location>
</feature>
<evidence type="ECO:0000313" key="3">
    <source>
        <dbReference type="Proteomes" id="UP000002247"/>
    </source>
</evidence>
<feature type="region of interest" description="Disordered" evidence="1">
    <location>
        <begin position="80"/>
        <end position="127"/>
    </location>
</feature>
<evidence type="ECO:0000256" key="1">
    <source>
        <dbReference type="SAM" id="MobiDB-lite"/>
    </source>
</evidence>
<gene>
    <name evidence="2" type="ordered locus">Srot_0074</name>
</gene>
<keyword evidence="3" id="KW-1185">Reference proteome</keyword>
<dbReference type="AlphaFoldDB" id="D6Z9P0"/>
<dbReference type="HOGENOM" id="CLU_1969013_0_0_11"/>
<proteinExistence type="predicted"/>
<dbReference type="KEGG" id="srt:Srot_0074"/>
<protein>
    <submittedName>
        <fullName evidence="2">Uncharacterized protein</fullName>
    </submittedName>
</protein>
<dbReference type="RefSeq" id="WP_013137023.1">
    <property type="nucleotide sequence ID" value="NC_014168.1"/>
</dbReference>
<name>D6Z9P0_SEGRD</name>
<dbReference type="EMBL" id="CP001958">
    <property type="protein sequence ID" value="ADG96567.1"/>
    <property type="molecule type" value="Genomic_DNA"/>
</dbReference>
<evidence type="ECO:0000313" key="2">
    <source>
        <dbReference type="EMBL" id="ADG96567.1"/>
    </source>
</evidence>